<dbReference type="EMBL" id="CM024803">
    <property type="protein sequence ID" value="KAG8010664.1"/>
    <property type="molecule type" value="Genomic_DNA"/>
</dbReference>
<feature type="non-terminal residue" evidence="1">
    <location>
        <position position="1"/>
    </location>
</feature>
<gene>
    <name evidence="1" type="primary">GGCX</name>
    <name evidence="1" type="ORF">GBF38_009817</name>
</gene>
<evidence type="ECO:0000313" key="1">
    <source>
        <dbReference type="EMBL" id="KAG8010664.1"/>
    </source>
</evidence>
<dbReference type="Proteomes" id="UP000805704">
    <property type="component" value="Chromosome 15"/>
</dbReference>
<name>A0ACB7F823_NIBAL</name>
<accession>A0ACB7F823</accession>
<organism evidence="1 2">
    <name type="scientific">Nibea albiflora</name>
    <name type="common">Yellow drum</name>
    <name type="synonym">Corvina albiflora</name>
    <dbReference type="NCBI Taxonomy" id="240163"/>
    <lineage>
        <taxon>Eukaryota</taxon>
        <taxon>Metazoa</taxon>
        <taxon>Chordata</taxon>
        <taxon>Craniata</taxon>
        <taxon>Vertebrata</taxon>
        <taxon>Euteleostomi</taxon>
        <taxon>Actinopterygii</taxon>
        <taxon>Neopterygii</taxon>
        <taxon>Teleostei</taxon>
        <taxon>Neoteleostei</taxon>
        <taxon>Acanthomorphata</taxon>
        <taxon>Eupercaria</taxon>
        <taxon>Sciaenidae</taxon>
        <taxon>Nibea</taxon>
    </lineage>
</organism>
<keyword evidence="2" id="KW-1185">Reference proteome</keyword>
<proteinExistence type="predicted"/>
<comment type="caution">
    <text evidence="1">The sequence shown here is derived from an EMBL/GenBank/DDBJ whole genome shotgun (WGS) entry which is preliminary data.</text>
</comment>
<evidence type="ECO:0000313" key="2">
    <source>
        <dbReference type="Proteomes" id="UP000805704"/>
    </source>
</evidence>
<protein>
    <submittedName>
        <fullName evidence="1">Vitamin K-dependent gamma-carboxylase</fullName>
    </submittedName>
</protein>
<sequence>IYLPVKPPGALVGSDGEEQTVQKAAAPKKDEPQAKSKMEKIFGFRKEDLTSWSSLVALLNRPTDPASLGIFRCLFGLLMAIDVTQERGLSHLDFKYLDGAPVCRFPLFNFLQPLPLDWMYLVYVVMFCGALGIMLGCFYRLSCLMFVSTYWYIFFLDKTAWNNHSYLYGLIGFQLTLMDGNRYWVILPVDVVSVLVVHGGGLILDLTAGYLLFFDATRPYGFFFVSYFHCMNSQLFSIGMFSYTMLATSPLFCYPDWPRRFFARFPAFLEAVLPLTSPDSQPSTSCVYGEIRSTATERRETPPPVAKSPKLRHKLAAIFTILYITEQFFMPYSHFITQGYNNWTNGLYGYSWDMMVHSRSHQHVKITYKDGKTGEVGYLNPGVFTQSRRWKDHGDMLKQYATCLNELLPRYNITDPEIYFDIWVSINERFQQRIFDPRVDIVKADWSPFKPNPWLMPLLVDLSPWRTKFQEIEGSLDNQTEIVFIADFPGLHLENFVSEDLGNTSIHVLQGQVNVEVVAEKKNYTLQPGEQIKVPAGDYHKVYTVSEGPSCYMYVYVNTTEAALQENFTKLFELQERVRNGTETEPLPPELQPLMAAEDDEVNATDPIVQLFLKRQRRMKEVKKRREAGMLERLERFAVKKYYTIRRGFLMTAIAMRNLAVGLPPLEQLTREVTYANMKAPQGDGKEDERLKDEVGHGEL</sequence>
<reference evidence="1" key="1">
    <citation type="submission" date="2020-04" db="EMBL/GenBank/DDBJ databases">
        <title>A chromosome-scale assembly and high-density genetic map of the yellow drum (Nibea albiflora) genome.</title>
        <authorList>
            <person name="Xu D."/>
            <person name="Zhang W."/>
            <person name="Chen R."/>
            <person name="Tan P."/>
            <person name="Wang L."/>
            <person name="Song H."/>
            <person name="Tian L."/>
            <person name="Zhu Q."/>
            <person name="Wang B."/>
        </authorList>
    </citation>
    <scope>NUCLEOTIDE SEQUENCE</scope>
    <source>
        <strain evidence="1">ZJHYS-2018</strain>
    </source>
</reference>